<accession>L9YEW5</accession>
<evidence type="ECO:0000313" key="1">
    <source>
        <dbReference type="EMBL" id="ELY72231.1"/>
    </source>
</evidence>
<comment type="caution">
    <text evidence="1">The sequence shown here is derived from an EMBL/GenBank/DDBJ whole genome shotgun (WGS) entry which is preliminary data.</text>
</comment>
<protein>
    <submittedName>
        <fullName evidence="1">Uncharacterized protein</fullName>
    </submittedName>
</protein>
<reference evidence="1 2" key="1">
    <citation type="journal article" date="2014" name="PLoS Genet.">
        <title>Phylogenetically driven sequencing of extremely halophilic archaea reveals strategies for static and dynamic osmo-response.</title>
        <authorList>
            <person name="Becker E.A."/>
            <person name="Seitzer P.M."/>
            <person name="Tritt A."/>
            <person name="Larsen D."/>
            <person name="Krusor M."/>
            <person name="Yao A.I."/>
            <person name="Wu D."/>
            <person name="Madern D."/>
            <person name="Eisen J.A."/>
            <person name="Darling A.E."/>
            <person name="Facciotti M.T."/>
        </authorList>
    </citation>
    <scope>NUCLEOTIDE SEQUENCE [LARGE SCALE GENOMIC DNA]</scope>
    <source>
        <strain evidence="1 2">DSM 15624</strain>
    </source>
</reference>
<proteinExistence type="predicted"/>
<dbReference type="AlphaFoldDB" id="L9YEW5"/>
<keyword evidence="2" id="KW-1185">Reference proteome</keyword>
<dbReference type="Proteomes" id="UP000011593">
    <property type="component" value="Unassembled WGS sequence"/>
</dbReference>
<organism evidence="1 2">
    <name type="scientific">Natrinema pellirubrum (strain DSM 15624 / CIP 106293 / JCM 10476 / NCIMB 786 / 157)</name>
    <dbReference type="NCBI Taxonomy" id="797303"/>
    <lineage>
        <taxon>Archaea</taxon>
        <taxon>Methanobacteriati</taxon>
        <taxon>Methanobacteriota</taxon>
        <taxon>Stenosarchaea group</taxon>
        <taxon>Halobacteria</taxon>
        <taxon>Halobacteriales</taxon>
        <taxon>Natrialbaceae</taxon>
        <taxon>Natrinema</taxon>
    </lineage>
</organism>
<evidence type="ECO:0000313" key="2">
    <source>
        <dbReference type="Proteomes" id="UP000011593"/>
    </source>
</evidence>
<dbReference type="EMBL" id="AOIE01000093">
    <property type="protein sequence ID" value="ELY72231.1"/>
    <property type="molecule type" value="Genomic_DNA"/>
</dbReference>
<gene>
    <name evidence="1" type="ORF">C488_15237</name>
</gene>
<name>L9YEW5_NATP1</name>
<sequence>MPCRILACSSRLCCYFVDSYKLEWASGLARECVPEVISDIVCGQRGIFLEICQSHFTVLVIQFRTDTMFTAIRGQISGRDFDKDNV</sequence>